<gene>
    <name evidence="5" type="ORF">FWJ32_08015</name>
</gene>
<dbReference type="PANTHER" id="PTHR11361">
    <property type="entry name" value="DNA MISMATCH REPAIR PROTEIN MUTS FAMILY MEMBER"/>
    <property type="match status" value="1"/>
</dbReference>
<keyword evidence="1" id="KW-0547">Nucleotide-binding</keyword>
<feature type="domain" description="DNA mismatch repair proteins mutS family" evidence="4">
    <location>
        <begin position="329"/>
        <end position="510"/>
    </location>
</feature>
<dbReference type="GO" id="GO:0140664">
    <property type="term" value="F:ATP-dependent DNA damage sensor activity"/>
    <property type="evidence" value="ECO:0007669"/>
    <property type="project" value="InterPro"/>
</dbReference>
<evidence type="ECO:0000256" key="1">
    <source>
        <dbReference type="ARBA" id="ARBA00022741"/>
    </source>
</evidence>
<sequence length="510" mass="59636">MIFYSILYEKAENRKKEVAEAPDFFRDLNLDQIIDEVTAGRDEYNLKPFFYTSLDNIDTIEYRHEIMRDLENESLLRCMKSFIQNMHKMREYLALSNKLYYKYQKERWFLDAVEVYCNTVSCLTNDLNSTELKSRGFLAFREFIRDYSGSDGFISLFDEIKKLKSDLASVRYCMLIRGNSIRVQKYESEVDYSEDIEETFKKFKQGAVRDYKVKFNDSPDMNHVEAGVLDLVAKLYPDIFSSLDEFCMRNSGYLNETIAIFEREVQFYIAYLEYIAEFKRAGLKFCYPQVSSKSKEVYNYEGFDLALAYKLINENSSVVCNDFYLKGKERIFVVTGPNQGGKTTFARTFGQLHYLASLGCPVPGQRAKLFLFDRIFTHFERGENIKDLRSKLEDELVRIYHILNMATPNSIIIMNEIFTSTTLKDAIFLSKKIMEKIIQLDLLCVCVTFIDELAFLSEKIVSMASTVVPENPALRTYKILRKPADGLSYAISIAEKYRLTYECLKERIRE</sequence>
<dbReference type="InterPro" id="IPR045076">
    <property type="entry name" value="MutS"/>
</dbReference>
<dbReference type="SUPFAM" id="SSF52540">
    <property type="entry name" value="P-loop containing nucleoside triphosphate hydrolases"/>
    <property type="match status" value="1"/>
</dbReference>
<reference evidence="5 6" key="1">
    <citation type="submission" date="2019-08" db="EMBL/GenBank/DDBJ databases">
        <title>Calorimonas adulescens gen. nov., sp. nov., an anaerobic thermophilic bacterium from Sakhalin hot spring.</title>
        <authorList>
            <person name="Khomyakova M.A."/>
            <person name="Merkel A.Y."/>
            <person name="Novikov A."/>
            <person name="Bonch-Osmolovskaya E.A."/>
            <person name="Slobodkin A.I."/>
        </authorList>
    </citation>
    <scope>NUCLEOTIDE SEQUENCE [LARGE SCALE GENOMIC DNA]</scope>
    <source>
        <strain evidence="5 6">A05MB</strain>
    </source>
</reference>
<accession>A0A5D8QB32</accession>
<keyword evidence="3" id="KW-0238">DNA-binding</keyword>
<dbReference type="SMART" id="SM00534">
    <property type="entry name" value="MUTSac"/>
    <property type="match status" value="1"/>
</dbReference>
<keyword evidence="6" id="KW-1185">Reference proteome</keyword>
<proteinExistence type="predicted"/>
<evidence type="ECO:0000259" key="4">
    <source>
        <dbReference type="SMART" id="SM00534"/>
    </source>
</evidence>
<evidence type="ECO:0000256" key="2">
    <source>
        <dbReference type="ARBA" id="ARBA00022840"/>
    </source>
</evidence>
<evidence type="ECO:0000313" key="6">
    <source>
        <dbReference type="Proteomes" id="UP000322976"/>
    </source>
</evidence>
<evidence type="ECO:0000256" key="3">
    <source>
        <dbReference type="ARBA" id="ARBA00023125"/>
    </source>
</evidence>
<dbReference type="EMBL" id="VTPS01000011">
    <property type="protein sequence ID" value="TZE81682.1"/>
    <property type="molecule type" value="Genomic_DNA"/>
</dbReference>
<dbReference type="AlphaFoldDB" id="A0A5D8QB32"/>
<dbReference type="GO" id="GO:0005524">
    <property type="term" value="F:ATP binding"/>
    <property type="evidence" value="ECO:0007669"/>
    <property type="project" value="UniProtKB-KW"/>
</dbReference>
<dbReference type="InterPro" id="IPR027417">
    <property type="entry name" value="P-loop_NTPase"/>
</dbReference>
<dbReference type="RefSeq" id="WP_149545444.1">
    <property type="nucleotide sequence ID" value="NZ_VTPS01000011.1"/>
</dbReference>
<dbReference type="GO" id="GO:0006298">
    <property type="term" value="P:mismatch repair"/>
    <property type="evidence" value="ECO:0007669"/>
    <property type="project" value="InterPro"/>
</dbReference>
<dbReference type="Proteomes" id="UP000322976">
    <property type="component" value="Unassembled WGS sequence"/>
</dbReference>
<name>A0A5D8QB32_9THEO</name>
<evidence type="ECO:0000313" key="5">
    <source>
        <dbReference type="EMBL" id="TZE81682.1"/>
    </source>
</evidence>
<dbReference type="Gene3D" id="3.40.50.300">
    <property type="entry name" value="P-loop containing nucleotide triphosphate hydrolases"/>
    <property type="match status" value="1"/>
</dbReference>
<dbReference type="GO" id="GO:0005829">
    <property type="term" value="C:cytosol"/>
    <property type="evidence" value="ECO:0007669"/>
    <property type="project" value="TreeGrafter"/>
</dbReference>
<dbReference type="InterPro" id="IPR000432">
    <property type="entry name" value="DNA_mismatch_repair_MutS_C"/>
</dbReference>
<protein>
    <submittedName>
        <fullName evidence="5">DNA mismatch repair protein MutS</fullName>
    </submittedName>
</protein>
<comment type="caution">
    <text evidence="5">The sequence shown here is derived from an EMBL/GenBank/DDBJ whole genome shotgun (WGS) entry which is preliminary data.</text>
</comment>
<dbReference type="Pfam" id="PF00488">
    <property type="entry name" value="MutS_V"/>
    <property type="match status" value="1"/>
</dbReference>
<keyword evidence="2" id="KW-0067">ATP-binding</keyword>
<dbReference type="GO" id="GO:0030983">
    <property type="term" value="F:mismatched DNA binding"/>
    <property type="evidence" value="ECO:0007669"/>
    <property type="project" value="InterPro"/>
</dbReference>
<organism evidence="5 6">
    <name type="scientific">Calorimonas adulescens</name>
    <dbReference type="NCBI Taxonomy" id="2606906"/>
    <lineage>
        <taxon>Bacteria</taxon>
        <taxon>Bacillati</taxon>
        <taxon>Bacillota</taxon>
        <taxon>Clostridia</taxon>
        <taxon>Thermoanaerobacterales</taxon>
        <taxon>Thermoanaerobacteraceae</taxon>
        <taxon>Calorimonas</taxon>
    </lineage>
</organism>
<dbReference type="PANTHER" id="PTHR11361:SF34">
    <property type="entry name" value="DNA MISMATCH REPAIR PROTEIN MSH1, MITOCHONDRIAL"/>
    <property type="match status" value="1"/>
</dbReference>